<dbReference type="Proteomes" id="UP000321168">
    <property type="component" value="Unassembled WGS sequence"/>
</dbReference>
<proteinExistence type="predicted"/>
<protein>
    <submittedName>
        <fullName evidence="5">Threonine/serine dehydratase</fullName>
    </submittedName>
</protein>
<comment type="cofactor">
    <cofactor evidence="1">
        <name>pyridoxal 5'-phosphate</name>
        <dbReference type="ChEBI" id="CHEBI:597326"/>
    </cofactor>
</comment>
<name>A0A5C6VFE1_9FLAO</name>
<evidence type="ECO:0000256" key="2">
    <source>
        <dbReference type="ARBA" id="ARBA00022898"/>
    </source>
</evidence>
<evidence type="ECO:0000256" key="1">
    <source>
        <dbReference type="ARBA" id="ARBA00001933"/>
    </source>
</evidence>
<evidence type="ECO:0000313" key="5">
    <source>
        <dbReference type="EMBL" id="TXC82018.1"/>
    </source>
</evidence>
<keyword evidence="2" id="KW-0663">Pyridoxal phosphate</keyword>
<evidence type="ECO:0000256" key="3">
    <source>
        <dbReference type="ARBA" id="ARBA00023239"/>
    </source>
</evidence>
<dbReference type="EMBL" id="VORB01000002">
    <property type="protein sequence ID" value="TXC82018.1"/>
    <property type="molecule type" value="Genomic_DNA"/>
</dbReference>
<sequence length="318" mass="34873">MTSISPISIHDFNDAKQRISPFVSETPLIEIEALNTYFNANIFLKCEQFHPIRAFKMRGAFNFLLKNKQTLAESGVITHSSGNHGQALAYASFQLGIKCTVVVPQGAPQVKIEGMKRWNCNIVRCENNIDARESMCSEIQEREGQTLVPPYDHLDIIEGQGTAAMEIIKLQPGIEEIYCPLGGGGLLAGSLLAASHFSPEVSIYGCEPEMARDGFLGFSSGQRNTSFKADTCADGLRTTVGEINFPIIKSYARDILLCSEDSIMHWGSKMLKEYNLLIEPSSAVPLAILDTRRSEIAGKNIAVLISGGNVNPEYYSSN</sequence>
<accession>A0A5C6VFE1</accession>
<dbReference type="OrthoDB" id="9811476at2"/>
<comment type="caution">
    <text evidence="5">The sequence shown here is derived from an EMBL/GenBank/DDBJ whole genome shotgun (WGS) entry which is preliminary data.</text>
</comment>
<dbReference type="CDD" id="cd01562">
    <property type="entry name" value="Thr-dehyd"/>
    <property type="match status" value="1"/>
</dbReference>
<dbReference type="GO" id="GO:0030378">
    <property type="term" value="F:serine racemase activity"/>
    <property type="evidence" value="ECO:0007669"/>
    <property type="project" value="TreeGrafter"/>
</dbReference>
<dbReference type="SUPFAM" id="SSF53686">
    <property type="entry name" value="Tryptophan synthase beta subunit-like PLP-dependent enzymes"/>
    <property type="match status" value="1"/>
</dbReference>
<evidence type="ECO:0000313" key="6">
    <source>
        <dbReference type="Proteomes" id="UP000321168"/>
    </source>
</evidence>
<dbReference type="GO" id="GO:0070179">
    <property type="term" value="P:D-serine biosynthetic process"/>
    <property type="evidence" value="ECO:0007669"/>
    <property type="project" value="TreeGrafter"/>
</dbReference>
<dbReference type="RefSeq" id="WP_147013128.1">
    <property type="nucleotide sequence ID" value="NZ_VORB01000002.1"/>
</dbReference>
<dbReference type="FunFam" id="3.40.50.1100:FF:000041">
    <property type="entry name" value="Threonine ammonia-lyase, variant"/>
    <property type="match status" value="1"/>
</dbReference>
<dbReference type="Gene3D" id="3.40.50.1100">
    <property type="match status" value="2"/>
</dbReference>
<dbReference type="GO" id="GO:0030170">
    <property type="term" value="F:pyridoxal phosphate binding"/>
    <property type="evidence" value="ECO:0007669"/>
    <property type="project" value="TreeGrafter"/>
</dbReference>
<dbReference type="PANTHER" id="PTHR43050:SF1">
    <property type="entry name" value="SERINE RACEMASE"/>
    <property type="match status" value="1"/>
</dbReference>
<dbReference type="InterPro" id="IPR001926">
    <property type="entry name" value="TrpB-like_PALP"/>
</dbReference>
<keyword evidence="6" id="KW-1185">Reference proteome</keyword>
<organism evidence="5 6">
    <name type="scientific">Luteibaculum oceani</name>
    <dbReference type="NCBI Taxonomy" id="1294296"/>
    <lineage>
        <taxon>Bacteria</taxon>
        <taxon>Pseudomonadati</taxon>
        <taxon>Bacteroidota</taxon>
        <taxon>Flavobacteriia</taxon>
        <taxon>Flavobacteriales</taxon>
        <taxon>Luteibaculaceae</taxon>
        <taxon>Luteibaculum</taxon>
    </lineage>
</organism>
<gene>
    <name evidence="5" type="ORF">FRX97_02695</name>
</gene>
<keyword evidence="3" id="KW-0456">Lyase</keyword>
<evidence type="ECO:0000259" key="4">
    <source>
        <dbReference type="Pfam" id="PF00291"/>
    </source>
</evidence>
<dbReference type="AlphaFoldDB" id="A0A5C6VFE1"/>
<feature type="domain" description="Tryptophan synthase beta chain-like PALP" evidence="4">
    <location>
        <begin position="19"/>
        <end position="307"/>
    </location>
</feature>
<dbReference type="GO" id="GO:0003941">
    <property type="term" value="F:L-serine ammonia-lyase activity"/>
    <property type="evidence" value="ECO:0007669"/>
    <property type="project" value="TreeGrafter"/>
</dbReference>
<reference evidence="5 6" key="1">
    <citation type="submission" date="2019-08" db="EMBL/GenBank/DDBJ databases">
        <title>Genome of Luteibaculum oceani JCM 18817.</title>
        <authorList>
            <person name="Bowman J.P."/>
        </authorList>
    </citation>
    <scope>NUCLEOTIDE SEQUENCE [LARGE SCALE GENOMIC DNA]</scope>
    <source>
        <strain evidence="5 6">JCM 18817</strain>
    </source>
</reference>
<dbReference type="Pfam" id="PF00291">
    <property type="entry name" value="PALP"/>
    <property type="match status" value="1"/>
</dbReference>
<dbReference type="GO" id="GO:0018114">
    <property type="term" value="F:threonine racemase activity"/>
    <property type="evidence" value="ECO:0007669"/>
    <property type="project" value="TreeGrafter"/>
</dbReference>
<dbReference type="GO" id="GO:0000287">
    <property type="term" value="F:magnesium ion binding"/>
    <property type="evidence" value="ECO:0007669"/>
    <property type="project" value="TreeGrafter"/>
</dbReference>
<dbReference type="InterPro" id="IPR036052">
    <property type="entry name" value="TrpB-like_PALP_sf"/>
</dbReference>
<dbReference type="PANTHER" id="PTHR43050">
    <property type="entry name" value="SERINE / THREONINE RACEMASE FAMILY MEMBER"/>
    <property type="match status" value="1"/>
</dbReference>
<dbReference type="GO" id="GO:0005524">
    <property type="term" value="F:ATP binding"/>
    <property type="evidence" value="ECO:0007669"/>
    <property type="project" value="TreeGrafter"/>
</dbReference>